<evidence type="ECO:0000313" key="2">
    <source>
        <dbReference type="EMBL" id="KAF3506725.1"/>
    </source>
</evidence>
<gene>
    <name evidence="2" type="ORF">F2Q69_00005736</name>
</gene>
<feature type="compositionally biased region" description="Polar residues" evidence="1">
    <location>
        <begin position="296"/>
        <end position="315"/>
    </location>
</feature>
<evidence type="ECO:0000256" key="1">
    <source>
        <dbReference type="SAM" id="MobiDB-lite"/>
    </source>
</evidence>
<reference evidence="2" key="1">
    <citation type="submission" date="2019-12" db="EMBL/GenBank/DDBJ databases">
        <title>Genome sequencing and annotation of Brassica cretica.</title>
        <authorList>
            <person name="Studholme D.J."/>
            <person name="Sarris P."/>
        </authorList>
    </citation>
    <scope>NUCLEOTIDE SEQUENCE</scope>
    <source>
        <strain evidence="2">PFS-109/04</strain>
        <tissue evidence="2">Leaf</tissue>
    </source>
</reference>
<comment type="caution">
    <text evidence="2">The sequence shown here is derived from an EMBL/GenBank/DDBJ whole genome shotgun (WGS) entry which is preliminary data.</text>
</comment>
<feature type="region of interest" description="Disordered" evidence="1">
    <location>
        <begin position="295"/>
        <end position="315"/>
    </location>
</feature>
<sequence>MPQLLVDSIPKYYNSTSYLRKYKSPRQYQKQQGKITAFLRPYTLGTHDPQRKENRIDRQQHPFVDRHFSENVDDTPNPSTDSCALPMIDTSVRTSIDIRPQDMVATLILERGENGDLQDKEDHLSNAASQRLDDQRAVIPDQDEDIAAAAHVVDDDLQHRTLADYNRTCPTVPKATRKIKCYSYQILEILEGSIRKGRRSSWIDNNTNSSLDSRQPPSTQIPVSSTDTRSPPSTEDTLPSTKDTLLSTDIFHLTSINTSVRTSIDTEPRDMVATLILVRDEKGDLHDLEGHLRNAAVSSTDTRSPPSTEDTLPSTKDTLLSTDIFHLTSINTSVRTSIDTEPRDMVATLILVRDEKGDLHDLEGHLRNAAGQWIDA</sequence>
<dbReference type="AlphaFoldDB" id="A0A8S9NWP6"/>
<dbReference type="Proteomes" id="UP000712600">
    <property type="component" value="Unassembled WGS sequence"/>
</dbReference>
<protein>
    <submittedName>
        <fullName evidence="2">Uncharacterized protein</fullName>
    </submittedName>
</protein>
<organism evidence="2 3">
    <name type="scientific">Brassica cretica</name>
    <name type="common">Mustard</name>
    <dbReference type="NCBI Taxonomy" id="69181"/>
    <lineage>
        <taxon>Eukaryota</taxon>
        <taxon>Viridiplantae</taxon>
        <taxon>Streptophyta</taxon>
        <taxon>Embryophyta</taxon>
        <taxon>Tracheophyta</taxon>
        <taxon>Spermatophyta</taxon>
        <taxon>Magnoliopsida</taxon>
        <taxon>eudicotyledons</taxon>
        <taxon>Gunneridae</taxon>
        <taxon>Pentapetalae</taxon>
        <taxon>rosids</taxon>
        <taxon>malvids</taxon>
        <taxon>Brassicales</taxon>
        <taxon>Brassicaceae</taxon>
        <taxon>Brassiceae</taxon>
        <taxon>Brassica</taxon>
    </lineage>
</organism>
<evidence type="ECO:0000313" key="3">
    <source>
        <dbReference type="Proteomes" id="UP000712600"/>
    </source>
</evidence>
<feature type="region of interest" description="Disordered" evidence="1">
    <location>
        <begin position="205"/>
        <end position="242"/>
    </location>
</feature>
<name>A0A8S9NWP6_BRACR</name>
<proteinExistence type="predicted"/>
<dbReference type="EMBL" id="QGKX02001521">
    <property type="protein sequence ID" value="KAF3506725.1"/>
    <property type="molecule type" value="Genomic_DNA"/>
</dbReference>
<accession>A0A8S9NWP6</accession>